<name>A0A9P8LQB3_9EUKA</name>
<comment type="caution">
    <text evidence="1">The sequence shown here is derived from an EMBL/GenBank/DDBJ whole genome shotgun (WGS) entry which is preliminary data.</text>
</comment>
<sequence length="90" mass="10364">MPKFPPQNKTLIDELHKQNIASMSKKIVNLKQSSQITKRASAAQSTNMVTSIDSSQEIIYEPMRKEPEIPFREFKVRRGRPIMTFSGNQQ</sequence>
<dbReference type="AlphaFoldDB" id="A0A9P8LQB3"/>
<dbReference type="RefSeq" id="XP_067763032.1">
    <property type="nucleotide sequence ID" value="XM_067910276.1"/>
</dbReference>
<evidence type="ECO:0000313" key="2">
    <source>
        <dbReference type="Proteomes" id="UP000018208"/>
    </source>
</evidence>
<organism evidence="1 2">
    <name type="scientific">Spironucleus salmonicida</name>
    <dbReference type="NCBI Taxonomy" id="348837"/>
    <lineage>
        <taxon>Eukaryota</taxon>
        <taxon>Metamonada</taxon>
        <taxon>Diplomonadida</taxon>
        <taxon>Hexamitidae</taxon>
        <taxon>Hexamitinae</taxon>
        <taxon>Spironucleus</taxon>
    </lineage>
</organism>
<dbReference type="Proteomes" id="UP000018208">
    <property type="component" value="Unassembled WGS sequence"/>
</dbReference>
<reference evidence="1 2" key="1">
    <citation type="journal article" date="2014" name="PLoS Genet.">
        <title>The Genome of Spironucleus salmonicida Highlights a Fish Pathogen Adapted to Fluctuating Environments.</title>
        <authorList>
            <person name="Xu F."/>
            <person name="Jerlstrom-Hultqvist J."/>
            <person name="Einarsson E."/>
            <person name="Astvaldsson A."/>
            <person name="Svard S.G."/>
            <person name="Andersson J.O."/>
        </authorList>
    </citation>
    <scope>NUCLEOTIDE SEQUENCE [LARGE SCALE GENOMIC DNA]</scope>
    <source>
        <strain evidence="1 2">ATCC 50377</strain>
    </source>
</reference>
<dbReference type="KEGG" id="ssao:94300492"/>
<dbReference type="GeneID" id="94300492"/>
<gene>
    <name evidence="1" type="ORF">SS50377_26469</name>
</gene>
<proteinExistence type="predicted"/>
<protein>
    <submittedName>
        <fullName evidence="1">Uncharacterized protein</fullName>
    </submittedName>
</protein>
<accession>A0A9P8LQB3</accession>
<evidence type="ECO:0000313" key="1">
    <source>
        <dbReference type="EMBL" id="KAH0572259.1"/>
    </source>
</evidence>
<keyword evidence="2" id="KW-1185">Reference proteome</keyword>
<dbReference type="EMBL" id="AUWU02000006">
    <property type="protein sequence ID" value="KAH0572259.1"/>
    <property type="molecule type" value="Genomic_DNA"/>
</dbReference>